<evidence type="ECO:0000313" key="2">
    <source>
        <dbReference type="EMBL" id="KAE8390412.1"/>
    </source>
</evidence>
<keyword evidence="1" id="KW-1133">Transmembrane helix</keyword>
<reference evidence="2" key="1">
    <citation type="submission" date="2019-04" db="EMBL/GenBank/DDBJ databases">
        <title>Friends and foes A comparative genomics studyof 23 Aspergillus species from section Flavi.</title>
        <authorList>
            <consortium name="DOE Joint Genome Institute"/>
            <person name="Kjaerbolling I."/>
            <person name="Vesth T."/>
            <person name="Frisvad J.C."/>
            <person name="Nybo J.L."/>
            <person name="Theobald S."/>
            <person name="Kildgaard S."/>
            <person name="Isbrandt T."/>
            <person name="Kuo A."/>
            <person name="Sato A."/>
            <person name="Lyhne E.K."/>
            <person name="Kogle M.E."/>
            <person name="Wiebenga A."/>
            <person name="Kun R.S."/>
            <person name="Lubbers R.J."/>
            <person name="Makela M.R."/>
            <person name="Barry K."/>
            <person name="Chovatia M."/>
            <person name="Clum A."/>
            <person name="Daum C."/>
            <person name="Haridas S."/>
            <person name="He G."/>
            <person name="LaButti K."/>
            <person name="Lipzen A."/>
            <person name="Mondo S."/>
            <person name="Riley R."/>
            <person name="Salamov A."/>
            <person name="Simmons B.A."/>
            <person name="Magnuson J.K."/>
            <person name="Henrissat B."/>
            <person name="Mortensen U.H."/>
            <person name="Larsen T.O."/>
            <person name="Devries R.P."/>
            <person name="Grigoriev I.V."/>
            <person name="Machida M."/>
            <person name="Baker S.E."/>
            <person name="Andersen M.R."/>
        </authorList>
    </citation>
    <scope>NUCLEOTIDE SEQUENCE [LARGE SCALE GENOMIC DNA]</scope>
    <source>
        <strain evidence="2">IBT 14317</strain>
    </source>
</reference>
<feature type="transmembrane region" description="Helical" evidence="1">
    <location>
        <begin position="49"/>
        <end position="65"/>
    </location>
</feature>
<dbReference type="EMBL" id="ML735255">
    <property type="protein sequence ID" value="KAE8390412.1"/>
    <property type="molecule type" value="Genomic_DNA"/>
</dbReference>
<accession>A0A5N7C8G1</accession>
<gene>
    <name evidence="2" type="ORF">BDV23DRAFT_183514</name>
</gene>
<dbReference type="Proteomes" id="UP000326877">
    <property type="component" value="Unassembled WGS sequence"/>
</dbReference>
<protein>
    <submittedName>
        <fullName evidence="2">Uncharacterized protein</fullName>
    </submittedName>
</protein>
<name>A0A5N7C8G1_PETAA</name>
<dbReference type="OrthoDB" id="5343688at2759"/>
<proteinExistence type="predicted"/>
<keyword evidence="1" id="KW-0472">Membrane</keyword>
<sequence length="215" mass="23487">MHPTTNLPSLTTTLATATPETINALHLISDSIAQQRQTAARSIIHHPKTRLLLTIFLFLILTTLYKDPSSWPLLLTATTASFLTFLLSIRYITHGYLDEAERVGTLAWLCSDEHPPSTSVTNGDSDSVLVSKYGGNVIGTIVLRAVGFGQFGGHISLERCRELGITARAPVGVIRAWTVVLGYRGVGMLERSPHLGFRYDLITHGLLLSCLTTSF</sequence>
<organism evidence="2">
    <name type="scientific">Petromyces alliaceus</name>
    <name type="common">Aspergillus alliaceus</name>
    <dbReference type="NCBI Taxonomy" id="209559"/>
    <lineage>
        <taxon>Eukaryota</taxon>
        <taxon>Fungi</taxon>
        <taxon>Dikarya</taxon>
        <taxon>Ascomycota</taxon>
        <taxon>Pezizomycotina</taxon>
        <taxon>Eurotiomycetes</taxon>
        <taxon>Eurotiomycetidae</taxon>
        <taxon>Eurotiales</taxon>
        <taxon>Aspergillaceae</taxon>
        <taxon>Aspergillus</taxon>
        <taxon>Aspergillus subgen. Circumdati</taxon>
    </lineage>
</organism>
<evidence type="ECO:0000256" key="1">
    <source>
        <dbReference type="SAM" id="Phobius"/>
    </source>
</evidence>
<dbReference type="AlphaFoldDB" id="A0A5N7C8G1"/>
<keyword evidence="1" id="KW-0812">Transmembrane</keyword>
<feature type="transmembrane region" description="Helical" evidence="1">
    <location>
        <begin position="71"/>
        <end position="92"/>
    </location>
</feature>